<proteinExistence type="predicted"/>
<reference evidence="2" key="1">
    <citation type="submission" date="2013-06" db="EMBL/GenBank/DDBJ databases">
        <authorList>
            <person name="Zhao Q."/>
        </authorList>
    </citation>
    <scope>NUCLEOTIDE SEQUENCE</scope>
    <source>
        <strain evidence="2">cv. W1943</strain>
    </source>
</reference>
<accession>A0A0E0P4N2</accession>
<dbReference type="EnsemblPlants" id="ORUFI04G01070.1">
    <property type="protein sequence ID" value="ORUFI04G01070.1"/>
    <property type="gene ID" value="ORUFI04G01070"/>
</dbReference>
<reference evidence="1" key="2">
    <citation type="submission" date="2015-06" db="UniProtKB">
        <authorList>
            <consortium name="EnsemblPlants"/>
        </authorList>
    </citation>
    <scope>IDENTIFICATION</scope>
</reference>
<organism evidence="1 2">
    <name type="scientific">Oryza rufipogon</name>
    <name type="common">Brownbeard rice</name>
    <name type="synonym">Asian wild rice</name>
    <dbReference type="NCBI Taxonomy" id="4529"/>
    <lineage>
        <taxon>Eukaryota</taxon>
        <taxon>Viridiplantae</taxon>
        <taxon>Streptophyta</taxon>
        <taxon>Embryophyta</taxon>
        <taxon>Tracheophyta</taxon>
        <taxon>Spermatophyta</taxon>
        <taxon>Magnoliopsida</taxon>
        <taxon>Liliopsida</taxon>
        <taxon>Poales</taxon>
        <taxon>Poaceae</taxon>
        <taxon>BOP clade</taxon>
        <taxon>Oryzoideae</taxon>
        <taxon>Oryzeae</taxon>
        <taxon>Oryzinae</taxon>
        <taxon>Oryza</taxon>
    </lineage>
</organism>
<evidence type="ECO:0000313" key="2">
    <source>
        <dbReference type="Proteomes" id="UP000008022"/>
    </source>
</evidence>
<dbReference type="Proteomes" id="UP000008022">
    <property type="component" value="Unassembled WGS sequence"/>
</dbReference>
<protein>
    <submittedName>
        <fullName evidence="1">Uncharacterized protein</fullName>
    </submittedName>
</protein>
<evidence type="ECO:0000313" key="1">
    <source>
        <dbReference type="EnsemblPlants" id="ORUFI04G01070.1"/>
    </source>
</evidence>
<dbReference type="Gramene" id="ORUFI04G01070.1">
    <property type="protein sequence ID" value="ORUFI04G01070.1"/>
    <property type="gene ID" value="ORUFI04G01070"/>
</dbReference>
<dbReference type="HOGENOM" id="CLU_3414421_0_0_1"/>
<name>A0A0E0P4N2_ORYRU</name>
<dbReference type="AlphaFoldDB" id="A0A0E0P4N2"/>
<sequence length="28" mass="3473">MNYIKTRSKMSNNLHLLEENFLYKLKDE</sequence>
<keyword evidence="2" id="KW-1185">Reference proteome</keyword>